<accession>A0AA42CW08</accession>
<dbReference type="InterPro" id="IPR011004">
    <property type="entry name" value="Trimer_LpxA-like_sf"/>
</dbReference>
<dbReference type="AlphaFoldDB" id="A0AA42CW08"/>
<name>A0AA42CW08_9SPHN</name>
<dbReference type="InterPro" id="IPR051159">
    <property type="entry name" value="Hexapeptide_acetyltransf"/>
</dbReference>
<evidence type="ECO:0000313" key="1">
    <source>
        <dbReference type="EMBL" id="MCW6537276.1"/>
    </source>
</evidence>
<organism evidence="1 2">
    <name type="scientific">Sphingomonas lycopersici</name>
    <dbReference type="NCBI Taxonomy" id="2951807"/>
    <lineage>
        <taxon>Bacteria</taxon>
        <taxon>Pseudomonadati</taxon>
        <taxon>Pseudomonadota</taxon>
        <taxon>Alphaproteobacteria</taxon>
        <taxon>Sphingomonadales</taxon>
        <taxon>Sphingomonadaceae</taxon>
        <taxon>Sphingomonas</taxon>
    </lineage>
</organism>
<sequence length="285" mass="30722">MADIDVIGPGSVTIGKGSSIGTNVRAIFSAPTRIILGDYVSIGDNTKFIIENGDVTIDDWSTLHNDCSLFSKRGVIIGQHCWFGQSCVIDGTGGMTIRNGVRVGMYSQLWSHVAAGEQIEGCTLFAETPTVLEEDVWLVGTCFVASGVTVGRRTVALSGSNVTKSCEANSVIAGAPARVREGVNFYKPITLREKMALLAGWLEDFCVLYNLPRGSLTVTDAAIALDAGSDGRIVFHRDDGAVFEGDGRTTHCCLTSKRYLKAFTPIEHKVLKFLSGNKARFYRAQ</sequence>
<dbReference type="SUPFAM" id="SSF51161">
    <property type="entry name" value="Trimeric LpxA-like enzymes"/>
    <property type="match status" value="1"/>
</dbReference>
<gene>
    <name evidence="1" type="ORF">NEE01_21065</name>
</gene>
<dbReference type="Gene3D" id="2.160.10.10">
    <property type="entry name" value="Hexapeptide repeat proteins"/>
    <property type="match status" value="2"/>
</dbReference>
<proteinExistence type="predicted"/>
<evidence type="ECO:0000313" key="2">
    <source>
        <dbReference type="Proteomes" id="UP001165565"/>
    </source>
</evidence>
<protein>
    <recommendedName>
        <fullName evidence="3">Acyltransferase</fullName>
    </recommendedName>
</protein>
<keyword evidence="2" id="KW-1185">Reference proteome</keyword>
<dbReference type="PANTHER" id="PTHR23416">
    <property type="entry name" value="SIALIC ACID SYNTHASE-RELATED"/>
    <property type="match status" value="1"/>
</dbReference>
<comment type="caution">
    <text evidence="1">The sequence shown here is derived from an EMBL/GenBank/DDBJ whole genome shotgun (WGS) entry which is preliminary data.</text>
</comment>
<reference evidence="1" key="1">
    <citation type="submission" date="2022-06" db="EMBL/GenBank/DDBJ databases">
        <title>Sphingomonas sp. nov. isolated from rhizosphere soil of tomato.</title>
        <authorList>
            <person name="Dong H."/>
            <person name="Gao R."/>
        </authorList>
    </citation>
    <scope>NUCLEOTIDE SEQUENCE</scope>
    <source>
        <strain evidence="1">MMSM24</strain>
    </source>
</reference>
<dbReference type="Proteomes" id="UP001165565">
    <property type="component" value="Unassembled WGS sequence"/>
</dbReference>
<dbReference type="EMBL" id="JANFAV010000020">
    <property type="protein sequence ID" value="MCW6537276.1"/>
    <property type="molecule type" value="Genomic_DNA"/>
</dbReference>
<dbReference type="RefSeq" id="WP_265271222.1">
    <property type="nucleotide sequence ID" value="NZ_JANFAV010000020.1"/>
</dbReference>
<evidence type="ECO:0008006" key="3">
    <source>
        <dbReference type="Google" id="ProtNLM"/>
    </source>
</evidence>